<evidence type="ECO:0000256" key="1">
    <source>
        <dbReference type="SAM" id="Coils"/>
    </source>
</evidence>
<dbReference type="Gene3D" id="1.20.5.340">
    <property type="match status" value="1"/>
</dbReference>
<reference evidence="3" key="1">
    <citation type="submission" date="2021-01" db="EMBL/GenBank/DDBJ databases">
        <authorList>
            <person name="Corre E."/>
            <person name="Pelletier E."/>
            <person name="Niang G."/>
            <person name="Scheremetjew M."/>
            <person name="Finn R."/>
            <person name="Kale V."/>
            <person name="Holt S."/>
            <person name="Cochrane G."/>
            <person name="Meng A."/>
            <person name="Brown T."/>
            <person name="Cohen L."/>
        </authorList>
    </citation>
    <scope>NUCLEOTIDE SEQUENCE</scope>
    <source>
        <strain evidence="3">PLY429</strain>
    </source>
</reference>
<gene>
    <name evidence="3" type="ORF">TCHU04912_LOCUS5827</name>
</gene>
<feature type="region of interest" description="Disordered" evidence="2">
    <location>
        <begin position="59"/>
        <end position="132"/>
    </location>
</feature>
<organism evidence="3">
    <name type="scientific">Tetraselmis chuii</name>
    <dbReference type="NCBI Taxonomy" id="63592"/>
    <lineage>
        <taxon>Eukaryota</taxon>
        <taxon>Viridiplantae</taxon>
        <taxon>Chlorophyta</taxon>
        <taxon>core chlorophytes</taxon>
        <taxon>Chlorodendrophyceae</taxon>
        <taxon>Chlorodendrales</taxon>
        <taxon>Chlorodendraceae</taxon>
        <taxon>Tetraselmis</taxon>
    </lineage>
</organism>
<dbReference type="AlphaFoldDB" id="A0A7S1SN84"/>
<feature type="compositionally biased region" description="Basic and acidic residues" evidence="2">
    <location>
        <begin position="224"/>
        <end position="238"/>
    </location>
</feature>
<evidence type="ECO:0000313" key="3">
    <source>
        <dbReference type="EMBL" id="CAD9203592.1"/>
    </source>
</evidence>
<accession>A0A7S1SN84</accession>
<sequence length="334" mass="37601">MDEYEEALRARNDALQARAEASVAAADAAIHQKVTEQYRQSVDLEALVQQNIHAALQDFDDTPEMGIRDSMGDDCFVTRPNGAGGEDAPSGVSAAEGGRQDAGSRSRAGATRSRRGSDSEQHETSELDVPGHVPASIRLHKAKVRALEQDVTALKATVHEKDKKLTSYQQQLKELQTEKARWQKEKKSMEMEVAKAKKNFDSAKSELTQKDGIIKELNSNAVKDSGREKRSADAEQRGREVRLNRALEEVEKYKQLLEEVKANDRDGRQVAKSDYNKVVAENKKLERQKQELIVAFKKQMKLIDVLRRQKLHMEAARQIAFTEEEFMRTLDITA</sequence>
<feature type="coiled-coil region" evidence="1">
    <location>
        <begin position="243"/>
        <end position="295"/>
    </location>
</feature>
<feature type="compositionally biased region" description="Basic and acidic residues" evidence="2">
    <location>
        <begin position="115"/>
        <end position="125"/>
    </location>
</feature>
<protein>
    <recommendedName>
        <fullName evidence="4">Testis-expressed sequence 9 protein</fullName>
    </recommendedName>
</protein>
<evidence type="ECO:0000256" key="2">
    <source>
        <dbReference type="SAM" id="MobiDB-lite"/>
    </source>
</evidence>
<keyword evidence="1" id="KW-0175">Coiled coil</keyword>
<dbReference type="PANTHER" id="PTHR23313:SF0">
    <property type="entry name" value="TESTIS-EXPRESSED PROTEIN 9"/>
    <property type="match status" value="1"/>
</dbReference>
<evidence type="ECO:0008006" key="4">
    <source>
        <dbReference type="Google" id="ProtNLM"/>
    </source>
</evidence>
<dbReference type="EMBL" id="HBGG01011439">
    <property type="protein sequence ID" value="CAD9203592.1"/>
    <property type="molecule type" value="Transcribed_RNA"/>
</dbReference>
<dbReference type="PANTHER" id="PTHR23313">
    <property type="entry name" value="TSEC1-RELATED"/>
    <property type="match status" value="1"/>
</dbReference>
<feature type="region of interest" description="Disordered" evidence="2">
    <location>
        <begin position="217"/>
        <end position="238"/>
    </location>
</feature>
<feature type="coiled-coil region" evidence="1">
    <location>
        <begin position="137"/>
        <end position="206"/>
    </location>
</feature>
<proteinExistence type="predicted"/>
<name>A0A7S1SN84_9CHLO</name>